<sequence>MLQKLFDSGFWLAILFFIEPFSAMFALLIYVATYVHHKITIRTLFAPVVGFCAPLLIYYAYCLWLNEVRVFTNLFVFKQFHKISFYAENNFYWLVISILFLTTIGFILKTPKALSVNNTFKKNWLIVTFQLLISFFFVLLIPEKTGVEILFLIFPASIVVANGLEIIKSDFIKNIVFYVLLASTVFAVLL</sequence>
<feature type="transmembrane region" description="Helical" evidence="1">
    <location>
        <begin position="91"/>
        <end position="111"/>
    </location>
</feature>
<dbReference type="EMBL" id="CP071795">
    <property type="protein sequence ID" value="QTD36629.1"/>
    <property type="molecule type" value="Genomic_DNA"/>
</dbReference>
<feature type="transmembrane region" description="Helical" evidence="1">
    <location>
        <begin position="123"/>
        <end position="141"/>
    </location>
</feature>
<keyword evidence="1" id="KW-0812">Transmembrane</keyword>
<reference evidence="2 3" key="1">
    <citation type="submission" date="2021-03" db="EMBL/GenBank/DDBJ databases">
        <title>Complete genome of Polaribacter_sp.G4M1.</title>
        <authorList>
            <person name="Jeong S.W."/>
            <person name="Bae J.W."/>
        </authorList>
    </citation>
    <scope>NUCLEOTIDE SEQUENCE [LARGE SCALE GENOMIC DNA]</scope>
    <source>
        <strain evidence="2 3">G4M1</strain>
    </source>
</reference>
<dbReference type="Proteomes" id="UP000663935">
    <property type="component" value="Chromosome"/>
</dbReference>
<keyword evidence="1" id="KW-0472">Membrane</keyword>
<gene>
    <name evidence="2" type="ORF">JL193_10795</name>
</gene>
<feature type="transmembrane region" description="Helical" evidence="1">
    <location>
        <begin position="12"/>
        <end position="32"/>
    </location>
</feature>
<feature type="transmembrane region" description="Helical" evidence="1">
    <location>
        <begin position="44"/>
        <end position="61"/>
    </location>
</feature>
<evidence type="ECO:0000313" key="3">
    <source>
        <dbReference type="Proteomes" id="UP000663935"/>
    </source>
</evidence>
<keyword evidence="3" id="KW-1185">Reference proteome</keyword>
<organism evidence="2 3">
    <name type="scientific">Polaribacter batillariae</name>
    <dbReference type="NCBI Taxonomy" id="2808900"/>
    <lineage>
        <taxon>Bacteria</taxon>
        <taxon>Pseudomonadati</taxon>
        <taxon>Bacteroidota</taxon>
        <taxon>Flavobacteriia</taxon>
        <taxon>Flavobacteriales</taxon>
        <taxon>Flavobacteriaceae</taxon>
    </lineage>
</organism>
<proteinExistence type="predicted"/>
<name>A0ABX7SUW1_9FLAO</name>
<feature type="transmembrane region" description="Helical" evidence="1">
    <location>
        <begin position="171"/>
        <end position="189"/>
    </location>
</feature>
<protein>
    <submittedName>
        <fullName evidence="2">Uncharacterized protein</fullName>
    </submittedName>
</protein>
<accession>A0ABX7SUW1</accession>
<keyword evidence="1" id="KW-1133">Transmembrane helix</keyword>
<evidence type="ECO:0000313" key="2">
    <source>
        <dbReference type="EMBL" id="QTD36629.1"/>
    </source>
</evidence>
<feature type="transmembrane region" description="Helical" evidence="1">
    <location>
        <begin position="147"/>
        <end position="164"/>
    </location>
</feature>
<evidence type="ECO:0000256" key="1">
    <source>
        <dbReference type="SAM" id="Phobius"/>
    </source>
</evidence>